<sequence length="136" mass="15380">MRSFRYSHVVTLDETNLVGNVYFAHYLRWQGHCREHFLGEHAPGVLAELTAGELALVTVSCSMDYYAEAFALERLDVDMSLRATARNRVEMDFAFRRAEDLIARGAQVVACMRRDGGGMRPTPVPPELARALREFS</sequence>
<dbReference type="EC" id="3.1.2.-" evidence="1"/>
<keyword evidence="2" id="KW-1185">Reference proteome</keyword>
<dbReference type="EMBL" id="JBGEHV010000069">
    <property type="protein sequence ID" value="MEY8042887.1"/>
    <property type="molecule type" value="Genomic_DNA"/>
</dbReference>
<protein>
    <submittedName>
        <fullName evidence="1">Acyl-CoA thioesterase</fullName>
        <ecNumber evidence="1">3.1.2.-</ecNumber>
    </submittedName>
</protein>
<keyword evidence="1" id="KW-0378">Hydrolase</keyword>
<evidence type="ECO:0000313" key="1">
    <source>
        <dbReference type="EMBL" id="MEY8042887.1"/>
    </source>
</evidence>
<dbReference type="CDD" id="cd00586">
    <property type="entry name" value="4HBT"/>
    <property type="match status" value="1"/>
</dbReference>
<organism evidence="1 2">
    <name type="scientific">Saccharopolyspora cebuensis</name>
    <dbReference type="NCBI Taxonomy" id="418759"/>
    <lineage>
        <taxon>Bacteria</taxon>
        <taxon>Bacillati</taxon>
        <taxon>Actinomycetota</taxon>
        <taxon>Actinomycetes</taxon>
        <taxon>Pseudonocardiales</taxon>
        <taxon>Pseudonocardiaceae</taxon>
        <taxon>Saccharopolyspora</taxon>
    </lineage>
</organism>
<dbReference type="InterPro" id="IPR029069">
    <property type="entry name" value="HotDog_dom_sf"/>
</dbReference>
<accession>A0ABV4CP65</accession>
<dbReference type="RefSeq" id="WP_345363468.1">
    <property type="nucleotide sequence ID" value="NZ_BAABII010000010.1"/>
</dbReference>
<dbReference type="SUPFAM" id="SSF54637">
    <property type="entry name" value="Thioesterase/thiol ester dehydrase-isomerase"/>
    <property type="match status" value="1"/>
</dbReference>
<dbReference type="Proteomes" id="UP001564626">
    <property type="component" value="Unassembled WGS sequence"/>
</dbReference>
<evidence type="ECO:0000313" key="2">
    <source>
        <dbReference type="Proteomes" id="UP001564626"/>
    </source>
</evidence>
<dbReference type="Pfam" id="PF13279">
    <property type="entry name" value="4HBT_2"/>
    <property type="match status" value="1"/>
</dbReference>
<gene>
    <name evidence="1" type="ORF">AB8O55_26065</name>
</gene>
<proteinExistence type="predicted"/>
<name>A0ABV4CP65_9PSEU</name>
<comment type="caution">
    <text evidence="1">The sequence shown here is derived from an EMBL/GenBank/DDBJ whole genome shotgun (WGS) entry which is preliminary data.</text>
</comment>
<dbReference type="Gene3D" id="3.10.129.10">
    <property type="entry name" value="Hotdog Thioesterase"/>
    <property type="match status" value="1"/>
</dbReference>
<dbReference type="GO" id="GO:0016787">
    <property type="term" value="F:hydrolase activity"/>
    <property type="evidence" value="ECO:0007669"/>
    <property type="project" value="UniProtKB-KW"/>
</dbReference>
<reference evidence="1 2" key="1">
    <citation type="submission" date="2024-08" db="EMBL/GenBank/DDBJ databases">
        <title>Genome mining of Saccharopolyspora cebuensis PGLac3 from Nigerian medicinal plant.</title>
        <authorList>
            <person name="Ezeobiora C.E."/>
            <person name="Igbokwe N.H."/>
            <person name="Amin D.H."/>
            <person name="Mendie U.E."/>
        </authorList>
    </citation>
    <scope>NUCLEOTIDE SEQUENCE [LARGE SCALE GENOMIC DNA]</scope>
    <source>
        <strain evidence="1 2">PGLac3</strain>
    </source>
</reference>